<dbReference type="AlphaFoldDB" id="A0ABD2IZZ1"/>
<sequence length="297" mass="33002">MNDLGVARTVTGGVRVARPAAADHQTMRRALVVVPRGVGRPAAAKAKRKGGATRRHPLGTPFGALPCYKSGAFIQRSHTQCTPPKQPKQQPWKMLFFPIATVLLGVFVGSLQGKPTEQNDEIKPAAPLEATRNEIKDTPQRTENKEISRSEINEIKEIPRNEFKTAPITESREKTQIREYSERTKERQEEFKGIIEARNKLETAIKPLHGVMESDMASSSLETSMTNSANIARQALEELPVKQVRQMEQIAEEGKSKTVEEQERALREYAEKNGEKGCLTKCSSPKDRADIGFGDVT</sequence>
<evidence type="ECO:0000313" key="3">
    <source>
        <dbReference type="Proteomes" id="UP001620626"/>
    </source>
</evidence>
<name>A0ABD2IZZ1_9BILA</name>
<evidence type="ECO:0000256" key="1">
    <source>
        <dbReference type="SAM" id="MobiDB-lite"/>
    </source>
</evidence>
<reference evidence="2 3" key="1">
    <citation type="submission" date="2024-10" db="EMBL/GenBank/DDBJ databases">
        <authorList>
            <person name="Kim D."/>
        </authorList>
    </citation>
    <scope>NUCLEOTIDE SEQUENCE [LARGE SCALE GENOMIC DNA]</scope>
    <source>
        <strain evidence="2">BH-2024</strain>
    </source>
</reference>
<evidence type="ECO:0000313" key="2">
    <source>
        <dbReference type="EMBL" id="KAL3081788.1"/>
    </source>
</evidence>
<protein>
    <submittedName>
        <fullName evidence="2">Uncharacterized protein</fullName>
    </submittedName>
</protein>
<comment type="caution">
    <text evidence="2">The sequence shown here is derived from an EMBL/GenBank/DDBJ whole genome shotgun (WGS) entry which is preliminary data.</text>
</comment>
<organism evidence="2 3">
    <name type="scientific">Heterodera trifolii</name>
    <dbReference type="NCBI Taxonomy" id="157864"/>
    <lineage>
        <taxon>Eukaryota</taxon>
        <taxon>Metazoa</taxon>
        <taxon>Ecdysozoa</taxon>
        <taxon>Nematoda</taxon>
        <taxon>Chromadorea</taxon>
        <taxon>Rhabditida</taxon>
        <taxon>Tylenchina</taxon>
        <taxon>Tylenchomorpha</taxon>
        <taxon>Tylenchoidea</taxon>
        <taxon>Heteroderidae</taxon>
        <taxon>Heteroderinae</taxon>
        <taxon>Heterodera</taxon>
    </lineage>
</organism>
<feature type="region of interest" description="Disordered" evidence="1">
    <location>
        <begin position="274"/>
        <end position="297"/>
    </location>
</feature>
<accession>A0ABD2IZZ1</accession>
<gene>
    <name evidence="2" type="ORF">niasHT_038297</name>
</gene>
<dbReference type="Proteomes" id="UP001620626">
    <property type="component" value="Unassembled WGS sequence"/>
</dbReference>
<dbReference type="EMBL" id="JBICBT010001128">
    <property type="protein sequence ID" value="KAL3081788.1"/>
    <property type="molecule type" value="Genomic_DNA"/>
</dbReference>
<keyword evidence="3" id="KW-1185">Reference proteome</keyword>
<proteinExistence type="predicted"/>